<dbReference type="Pfam" id="PF24626">
    <property type="entry name" value="SH3_Tf2-1"/>
    <property type="match status" value="1"/>
</dbReference>
<dbReference type="EMBL" id="CP133614">
    <property type="protein sequence ID" value="WMV19305.1"/>
    <property type="molecule type" value="Genomic_DNA"/>
</dbReference>
<feature type="domain" description="Tf2-1-like SH3-like" evidence="2">
    <location>
        <begin position="193"/>
        <end position="229"/>
    </location>
</feature>
<gene>
    <name evidence="3" type="ORF">MTR67_012690</name>
</gene>
<feature type="region of interest" description="Disordered" evidence="1">
    <location>
        <begin position="119"/>
        <end position="161"/>
    </location>
</feature>
<sequence length="307" mass="35249">MAQDNREVMVPVNLNMGTTISRVGDFTRMNPTKFYGSKVEENPKEFIDEVYKVLDIMGVTPIEKAKLPTYKLKRVSQKSRMSKFISGVSDLVVKECRAAMLVHDMEISHLMVHAQHIEEEKINGRSREKKRSRIDDGSSSHATSDGHGRPRYRQRFFGQGSSNDLRYNEQWKEAQGTRVVKFQFPNEPILEFPYEILRCVGKVVYEQDLPNELASVHLVFHVSMLRKCVEDSTSIVPLEGLGVYESLSYEEVPVEILDRQVKKLRNKEVVSVKVLWMNLLVEGATWEAEADMMSRYPHLFPSTPPLA</sequence>
<name>A0AAF0QDI5_SOLVR</name>
<dbReference type="PANTHER" id="PTHR46148:SF60">
    <property type="entry name" value="CHROMO DOMAIN-CONTAINING PROTEIN"/>
    <property type="match status" value="1"/>
</dbReference>
<organism evidence="3 4">
    <name type="scientific">Solanum verrucosum</name>
    <dbReference type="NCBI Taxonomy" id="315347"/>
    <lineage>
        <taxon>Eukaryota</taxon>
        <taxon>Viridiplantae</taxon>
        <taxon>Streptophyta</taxon>
        <taxon>Embryophyta</taxon>
        <taxon>Tracheophyta</taxon>
        <taxon>Spermatophyta</taxon>
        <taxon>Magnoliopsida</taxon>
        <taxon>eudicotyledons</taxon>
        <taxon>Gunneridae</taxon>
        <taxon>Pentapetalae</taxon>
        <taxon>asterids</taxon>
        <taxon>lamiids</taxon>
        <taxon>Solanales</taxon>
        <taxon>Solanaceae</taxon>
        <taxon>Solanoideae</taxon>
        <taxon>Solaneae</taxon>
        <taxon>Solanum</taxon>
    </lineage>
</organism>
<evidence type="ECO:0000256" key="1">
    <source>
        <dbReference type="SAM" id="MobiDB-lite"/>
    </source>
</evidence>
<dbReference type="InterPro" id="IPR056924">
    <property type="entry name" value="SH3_Tf2-1"/>
</dbReference>
<reference evidence="3" key="1">
    <citation type="submission" date="2023-08" db="EMBL/GenBank/DDBJ databases">
        <title>A de novo genome assembly of Solanum verrucosum Schlechtendal, a Mexican diploid species geographically isolated from the other diploid A-genome species in potato relatives.</title>
        <authorList>
            <person name="Hosaka K."/>
        </authorList>
    </citation>
    <scope>NUCLEOTIDE SEQUENCE</scope>
    <source>
        <tissue evidence="3">Young leaves</tissue>
    </source>
</reference>
<accession>A0AAF0QDI5</accession>
<dbReference type="Proteomes" id="UP001234989">
    <property type="component" value="Chromosome 3"/>
</dbReference>
<protein>
    <recommendedName>
        <fullName evidence="2">Tf2-1-like SH3-like domain-containing protein</fullName>
    </recommendedName>
</protein>
<dbReference type="PANTHER" id="PTHR46148">
    <property type="entry name" value="CHROMO DOMAIN-CONTAINING PROTEIN"/>
    <property type="match status" value="1"/>
</dbReference>
<keyword evidence="4" id="KW-1185">Reference proteome</keyword>
<feature type="compositionally biased region" description="Basic and acidic residues" evidence="1">
    <location>
        <begin position="133"/>
        <end position="148"/>
    </location>
</feature>
<evidence type="ECO:0000313" key="4">
    <source>
        <dbReference type="Proteomes" id="UP001234989"/>
    </source>
</evidence>
<dbReference type="AlphaFoldDB" id="A0AAF0QDI5"/>
<evidence type="ECO:0000259" key="2">
    <source>
        <dbReference type="Pfam" id="PF24626"/>
    </source>
</evidence>
<proteinExistence type="predicted"/>
<evidence type="ECO:0000313" key="3">
    <source>
        <dbReference type="EMBL" id="WMV19305.1"/>
    </source>
</evidence>